<organism evidence="2 3">
    <name type="scientific">Phaseolus angularis</name>
    <name type="common">Azuki bean</name>
    <name type="synonym">Vigna angularis</name>
    <dbReference type="NCBI Taxonomy" id="3914"/>
    <lineage>
        <taxon>Eukaryota</taxon>
        <taxon>Viridiplantae</taxon>
        <taxon>Streptophyta</taxon>
        <taxon>Embryophyta</taxon>
        <taxon>Tracheophyta</taxon>
        <taxon>Spermatophyta</taxon>
        <taxon>Magnoliopsida</taxon>
        <taxon>eudicotyledons</taxon>
        <taxon>Gunneridae</taxon>
        <taxon>Pentapetalae</taxon>
        <taxon>rosids</taxon>
        <taxon>fabids</taxon>
        <taxon>Fabales</taxon>
        <taxon>Fabaceae</taxon>
        <taxon>Papilionoideae</taxon>
        <taxon>50 kb inversion clade</taxon>
        <taxon>NPAAA clade</taxon>
        <taxon>indigoferoid/millettioid clade</taxon>
        <taxon>Phaseoleae</taxon>
        <taxon>Vigna</taxon>
    </lineage>
</organism>
<dbReference type="Gramene" id="KOM41512">
    <property type="protein sequence ID" value="KOM41512"/>
    <property type="gene ID" value="LR48_Vigan04g171000"/>
</dbReference>
<feature type="transmembrane region" description="Helical" evidence="1">
    <location>
        <begin position="106"/>
        <end position="127"/>
    </location>
</feature>
<dbReference type="AlphaFoldDB" id="A0A0L9UG40"/>
<gene>
    <name evidence="2" type="ORF">LR48_Vigan04g171000</name>
</gene>
<evidence type="ECO:0000313" key="3">
    <source>
        <dbReference type="Proteomes" id="UP000053144"/>
    </source>
</evidence>
<sequence length="177" mass="19602">MQEKKKSTSITLHPWVPLSAGSIIEETMGSLRDCLSRRAACSAFLPAVTALFFTVQPASWFHRDSLPSIPACSSPSSTSLHAYLLKERSCEHAAPFFLLQPLFTLAGWKLLLYGSCFYLLDVLPAVYRANLGWQLMRVPVTTSPGCTNTEATHNSYSPDGQSSVEHYLERMLNCVDV</sequence>
<dbReference type="EMBL" id="CM003374">
    <property type="protein sequence ID" value="KOM41512.1"/>
    <property type="molecule type" value="Genomic_DNA"/>
</dbReference>
<reference evidence="3" key="1">
    <citation type="journal article" date="2015" name="Proc. Natl. Acad. Sci. U.S.A.">
        <title>Genome sequencing of adzuki bean (Vigna angularis) provides insight into high starch and low fat accumulation and domestication.</title>
        <authorList>
            <person name="Yang K."/>
            <person name="Tian Z."/>
            <person name="Chen C."/>
            <person name="Luo L."/>
            <person name="Zhao B."/>
            <person name="Wang Z."/>
            <person name="Yu L."/>
            <person name="Li Y."/>
            <person name="Sun Y."/>
            <person name="Li W."/>
            <person name="Chen Y."/>
            <person name="Li Y."/>
            <person name="Zhang Y."/>
            <person name="Ai D."/>
            <person name="Zhao J."/>
            <person name="Shang C."/>
            <person name="Ma Y."/>
            <person name="Wu B."/>
            <person name="Wang M."/>
            <person name="Gao L."/>
            <person name="Sun D."/>
            <person name="Zhang P."/>
            <person name="Guo F."/>
            <person name="Wang W."/>
            <person name="Li Y."/>
            <person name="Wang J."/>
            <person name="Varshney R.K."/>
            <person name="Wang J."/>
            <person name="Ling H.Q."/>
            <person name="Wan P."/>
        </authorList>
    </citation>
    <scope>NUCLEOTIDE SEQUENCE</scope>
    <source>
        <strain evidence="3">cv. Jingnong 6</strain>
    </source>
</reference>
<dbReference type="Proteomes" id="UP000053144">
    <property type="component" value="Chromosome 4"/>
</dbReference>
<feature type="transmembrane region" description="Helical" evidence="1">
    <location>
        <begin position="39"/>
        <end position="58"/>
    </location>
</feature>
<evidence type="ECO:0000256" key="1">
    <source>
        <dbReference type="SAM" id="Phobius"/>
    </source>
</evidence>
<keyword evidence="1" id="KW-0472">Membrane</keyword>
<name>A0A0L9UG40_PHAAN</name>
<accession>A0A0L9UG40</accession>
<keyword evidence="1" id="KW-1133">Transmembrane helix</keyword>
<keyword evidence="1" id="KW-0812">Transmembrane</keyword>
<proteinExistence type="predicted"/>
<evidence type="ECO:0000313" key="2">
    <source>
        <dbReference type="EMBL" id="KOM41512.1"/>
    </source>
</evidence>
<protein>
    <submittedName>
        <fullName evidence="2">Uncharacterized protein</fullName>
    </submittedName>
</protein>